<protein>
    <submittedName>
        <fullName evidence="1">Uncharacterized protein</fullName>
    </submittedName>
</protein>
<name>A0A3D9D0U0_9FLAO</name>
<reference evidence="1 2" key="1">
    <citation type="journal article" date="2006" name="Int. J. Syst. Evol. Microbiol.">
        <title>Chryseobacterium hispanicum sp. nov., isolated from the drinking water distribution system of Sevilla, Spain.</title>
        <authorList>
            <person name="Gallego V."/>
            <person name="Garcia M.T."/>
            <person name="Ventosa A."/>
        </authorList>
    </citation>
    <scope>NUCLEOTIDE SEQUENCE [LARGE SCALE GENOMIC DNA]</scope>
    <source>
        <strain evidence="1 2">KCTC 22104</strain>
    </source>
</reference>
<keyword evidence="2" id="KW-1185">Reference proteome</keyword>
<proteinExistence type="predicted"/>
<evidence type="ECO:0000313" key="1">
    <source>
        <dbReference type="EMBL" id="REC71584.1"/>
    </source>
</evidence>
<evidence type="ECO:0000313" key="2">
    <source>
        <dbReference type="Proteomes" id="UP000256326"/>
    </source>
</evidence>
<organism evidence="1 2">
    <name type="scientific">Epilithonimonas hispanica</name>
    <dbReference type="NCBI Taxonomy" id="358687"/>
    <lineage>
        <taxon>Bacteria</taxon>
        <taxon>Pseudomonadati</taxon>
        <taxon>Bacteroidota</taxon>
        <taxon>Flavobacteriia</taxon>
        <taxon>Flavobacteriales</taxon>
        <taxon>Weeksellaceae</taxon>
        <taxon>Chryseobacterium group</taxon>
        <taxon>Epilithonimonas</taxon>
    </lineage>
</organism>
<dbReference type="OrthoDB" id="9153320at2"/>
<comment type="caution">
    <text evidence="1">The sequence shown here is derived from an EMBL/GenBank/DDBJ whole genome shotgun (WGS) entry which is preliminary data.</text>
</comment>
<dbReference type="RefSeq" id="WP_116033750.1">
    <property type="nucleotide sequence ID" value="NZ_JBHLVV010000060.1"/>
</dbReference>
<dbReference type="AlphaFoldDB" id="A0A3D9D0U0"/>
<dbReference type="EMBL" id="QNUG01000009">
    <property type="protein sequence ID" value="REC71584.1"/>
    <property type="molecule type" value="Genomic_DNA"/>
</dbReference>
<sequence>MANIINYIRTSQECENPFEKVVEANFLKENYFNLNENEKKSLLNFLVISNFCHAFKVKPLIYEQITQYIEDKFDVKKNCIVLIGSAKTGFAIDPNNYGRKFSENSDLDFAIVDEKLFEKCVIDFKLWKNKTEHNEYDEKQKNKFWDENQNNLKHQIKKGFIDTYKIPNFIEFSTTQQINQSLSLIVINLENIQNMKVKQASARIYKDWDTFQRQLKTNIENVLQKI</sequence>
<accession>A0A3D9D0U0</accession>
<gene>
    <name evidence="1" type="ORF">DRF58_05680</name>
</gene>
<dbReference type="Proteomes" id="UP000256326">
    <property type="component" value="Unassembled WGS sequence"/>
</dbReference>